<comment type="caution">
    <text evidence="2">The sequence shown here is derived from an EMBL/GenBank/DDBJ whole genome shotgun (WGS) entry which is preliminary data.</text>
</comment>
<feature type="compositionally biased region" description="Polar residues" evidence="1">
    <location>
        <begin position="92"/>
        <end position="107"/>
    </location>
</feature>
<gene>
    <name evidence="2" type="ORF">RKA07_17865</name>
</gene>
<accession>A0ABU2HNR6</accession>
<proteinExistence type="predicted"/>
<dbReference type="RefSeq" id="WP_310966987.1">
    <property type="nucleotide sequence ID" value="NZ_JAVMBO010000018.1"/>
</dbReference>
<evidence type="ECO:0000313" key="3">
    <source>
        <dbReference type="Proteomes" id="UP001267407"/>
    </source>
</evidence>
<feature type="region of interest" description="Disordered" evidence="1">
    <location>
        <begin position="89"/>
        <end position="121"/>
    </location>
</feature>
<feature type="region of interest" description="Disordered" evidence="1">
    <location>
        <begin position="37"/>
        <end position="75"/>
    </location>
</feature>
<organism evidence="2 3">
    <name type="scientific">Marinobacter xiaoshiensis</name>
    <dbReference type="NCBI Taxonomy" id="3073652"/>
    <lineage>
        <taxon>Bacteria</taxon>
        <taxon>Pseudomonadati</taxon>
        <taxon>Pseudomonadota</taxon>
        <taxon>Gammaproteobacteria</taxon>
        <taxon>Pseudomonadales</taxon>
        <taxon>Marinobacteraceae</taxon>
        <taxon>Marinobacter</taxon>
    </lineage>
</organism>
<name>A0ABU2HNR6_9GAMM</name>
<evidence type="ECO:0000313" key="2">
    <source>
        <dbReference type="EMBL" id="MDS1311970.1"/>
    </source>
</evidence>
<reference evidence="2" key="1">
    <citation type="submission" date="2023-09" db="EMBL/GenBank/DDBJ databases">
        <title>Marinobacter sediminicola sp. nov. and Marinobacter maritimum sp. nov., isolated from marine sediment.</title>
        <authorList>
            <person name="An J."/>
        </authorList>
    </citation>
    <scope>NUCLEOTIDE SEQUENCE</scope>
    <source>
        <strain evidence="2">F60267</strain>
    </source>
</reference>
<dbReference type="EMBL" id="JAVMBO010000018">
    <property type="protein sequence ID" value="MDS1311970.1"/>
    <property type="molecule type" value="Genomic_DNA"/>
</dbReference>
<evidence type="ECO:0000256" key="1">
    <source>
        <dbReference type="SAM" id="MobiDB-lite"/>
    </source>
</evidence>
<keyword evidence="3" id="KW-1185">Reference proteome</keyword>
<sequence length="271" mass="29360">MIQTESQRQFYLGSAGVRMWYARAPLPGAAPSPEFVFPEPDEVVQHPAGGPRLAPVENARVRVPTDRSTANKKGVQRIASLQALMESKAVPTAQQPNPPKQSQSEVSDPSPEHSSETAEPYPDIGLSAVEALSLGVFYGSRCLLIADISQEASLSLQETLATNILKSLGDEKLEPVAWVRWPVFKNRVVPGNSLSDLKAVMQHVLRDMDDRKVIVLGGDEGIDEADPTAGWLYSALGRAPEVKSTHSLAALASNPGLKRSLWELLKPLAQK</sequence>
<protein>
    <submittedName>
        <fullName evidence="2">2-isopropylmalate synthase</fullName>
    </submittedName>
</protein>
<dbReference type="Proteomes" id="UP001267407">
    <property type="component" value="Unassembled WGS sequence"/>
</dbReference>